<keyword evidence="6 12" id="KW-0547">Nucleotide-binding</keyword>
<dbReference type="PANTHER" id="PTHR32182:SF0">
    <property type="entry name" value="DNA REPLICATION AND REPAIR PROTEIN RECF"/>
    <property type="match status" value="1"/>
</dbReference>
<dbReference type="SUPFAM" id="SSF52540">
    <property type="entry name" value="P-loop containing nucleoside triphosphate hydrolases"/>
    <property type="match status" value="1"/>
</dbReference>
<evidence type="ECO:0000256" key="1">
    <source>
        <dbReference type="ARBA" id="ARBA00004496"/>
    </source>
</evidence>
<feature type="binding site" evidence="12">
    <location>
        <begin position="30"/>
        <end position="37"/>
    </location>
    <ligand>
        <name>ATP</name>
        <dbReference type="ChEBI" id="CHEBI:30616"/>
    </ligand>
</feature>
<gene>
    <name evidence="12" type="primary">recF</name>
    <name evidence="15" type="ORF">SAMN05216249_11477</name>
</gene>
<dbReference type="InterPro" id="IPR027417">
    <property type="entry name" value="P-loop_NTPase"/>
</dbReference>
<dbReference type="GO" id="GO:0006302">
    <property type="term" value="P:double-strand break repair"/>
    <property type="evidence" value="ECO:0007669"/>
    <property type="project" value="TreeGrafter"/>
</dbReference>
<keyword evidence="4 12" id="KW-0963">Cytoplasm</keyword>
<dbReference type="Pfam" id="PF02463">
    <property type="entry name" value="SMC_N"/>
    <property type="match status" value="1"/>
</dbReference>
<dbReference type="RefSeq" id="WP_092873236.1">
    <property type="nucleotide sequence ID" value="NZ_FOJY01000014.1"/>
</dbReference>
<evidence type="ECO:0000256" key="4">
    <source>
        <dbReference type="ARBA" id="ARBA00022490"/>
    </source>
</evidence>
<dbReference type="InterPro" id="IPR001238">
    <property type="entry name" value="DNA-binding_RecF"/>
</dbReference>
<dbReference type="GO" id="GO:0009432">
    <property type="term" value="P:SOS response"/>
    <property type="evidence" value="ECO:0007669"/>
    <property type="project" value="UniProtKB-UniRule"/>
</dbReference>
<evidence type="ECO:0000256" key="7">
    <source>
        <dbReference type="ARBA" id="ARBA00022763"/>
    </source>
</evidence>
<dbReference type="HAMAP" id="MF_00365">
    <property type="entry name" value="RecF"/>
    <property type="match status" value="1"/>
</dbReference>
<dbReference type="OrthoDB" id="9803889at2"/>
<evidence type="ECO:0000259" key="14">
    <source>
        <dbReference type="Pfam" id="PF02463"/>
    </source>
</evidence>
<dbReference type="InterPro" id="IPR042174">
    <property type="entry name" value="RecF_2"/>
</dbReference>
<dbReference type="GO" id="GO:0003697">
    <property type="term" value="F:single-stranded DNA binding"/>
    <property type="evidence" value="ECO:0007669"/>
    <property type="project" value="UniProtKB-UniRule"/>
</dbReference>
<evidence type="ECO:0000256" key="6">
    <source>
        <dbReference type="ARBA" id="ARBA00022741"/>
    </source>
</evidence>
<feature type="domain" description="RecF/RecN/SMC N-terminal" evidence="14">
    <location>
        <begin position="2"/>
        <end position="334"/>
    </location>
</feature>
<evidence type="ECO:0000256" key="11">
    <source>
        <dbReference type="ARBA" id="ARBA00023236"/>
    </source>
</evidence>
<comment type="function">
    <text evidence="12 13">The RecF protein is involved in DNA metabolism; it is required for DNA replication and normal SOS inducibility. RecF binds preferentially to single-stranded, linear DNA. It also seems to bind ATP.</text>
</comment>
<accession>A0A1I0ZDA8</accession>
<dbReference type="Proteomes" id="UP000198838">
    <property type="component" value="Unassembled WGS sequence"/>
</dbReference>
<keyword evidence="16" id="KW-1185">Reference proteome</keyword>
<keyword evidence="5 12" id="KW-0235">DNA replication</keyword>
<comment type="similarity">
    <text evidence="2 12 13">Belongs to the RecF family.</text>
</comment>
<keyword evidence="8 12" id="KW-0067">ATP-binding</keyword>
<dbReference type="GO" id="GO:0006260">
    <property type="term" value="P:DNA replication"/>
    <property type="evidence" value="ECO:0007669"/>
    <property type="project" value="UniProtKB-UniRule"/>
</dbReference>
<dbReference type="EMBL" id="FOJY01000014">
    <property type="protein sequence ID" value="SFB23779.1"/>
    <property type="molecule type" value="Genomic_DNA"/>
</dbReference>
<organism evidence="15 16">
    <name type="scientific">Acetitomaculum ruminis DSM 5522</name>
    <dbReference type="NCBI Taxonomy" id="1120918"/>
    <lineage>
        <taxon>Bacteria</taxon>
        <taxon>Bacillati</taxon>
        <taxon>Bacillota</taxon>
        <taxon>Clostridia</taxon>
        <taxon>Lachnospirales</taxon>
        <taxon>Lachnospiraceae</taxon>
        <taxon>Acetitomaculum</taxon>
    </lineage>
</organism>
<keyword evidence="10 12" id="KW-0234">DNA repair</keyword>
<keyword evidence="9 12" id="KW-0238">DNA-binding</keyword>
<name>A0A1I0ZDA8_9FIRM</name>
<dbReference type="GO" id="GO:0005524">
    <property type="term" value="F:ATP binding"/>
    <property type="evidence" value="ECO:0007669"/>
    <property type="project" value="UniProtKB-UniRule"/>
</dbReference>
<evidence type="ECO:0000256" key="9">
    <source>
        <dbReference type="ARBA" id="ARBA00023125"/>
    </source>
</evidence>
<proteinExistence type="inferred from homology"/>
<evidence type="ECO:0000256" key="5">
    <source>
        <dbReference type="ARBA" id="ARBA00022705"/>
    </source>
</evidence>
<evidence type="ECO:0000313" key="16">
    <source>
        <dbReference type="Proteomes" id="UP000198838"/>
    </source>
</evidence>
<evidence type="ECO:0000256" key="12">
    <source>
        <dbReference type="HAMAP-Rule" id="MF_00365"/>
    </source>
</evidence>
<dbReference type="Gene3D" id="1.20.1050.90">
    <property type="entry name" value="RecF/RecN/SMC, N-terminal domain"/>
    <property type="match status" value="1"/>
</dbReference>
<evidence type="ECO:0000256" key="13">
    <source>
        <dbReference type="RuleBase" id="RU000578"/>
    </source>
</evidence>
<evidence type="ECO:0000256" key="3">
    <source>
        <dbReference type="ARBA" id="ARBA00020170"/>
    </source>
</evidence>
<dbReference type="STRING" id="1120918.SAMN05216249_11477"/>
<dbReference type="InterPro" id="IPR018078">
    <property type="entry name" value="DNA-binding_RecF_CS"/>
</dbReference>
<comment type="subcellular location">
    <subcellularLocation>
        <location evidence="1 12 13">Cytoplasm</location>
    </subcellularLocation>
</comment>
<dbReference type="PROSITE" id="PS00617">
    <property type="entry name" value="RECF_1"/>
    <property type="match status" value="1"/>
</dbReference>
<keyword evidence="7 12" id="KW-0227">DNA damage</keyword>
<keyword evidence="11 12" id="KW-0742">SOS response</keyword>
<dbReference type="PANTHER" id="PTHR32182">
    <property type="entry name" value="DNA REPLICATION AND REPAIR PROTEIN RECF"/>
    <property type="match status" value="1"/>
</dbReference>
<protein>
    <recommendedName>
        <fullName evidence="3 12">DNA replication and repair protein RecF</fullName>
    </recommendedName>
</protein>
<evidence type="ECO:0000256" key="8">
    <source>
        <dbReference type="ARBA" id="ARBA00022840"/>
    </source>
</evidence>
<dbReference type="AlphaFoldDB" id="A0A1I0ZDA8"/>
<dbReference type="InterPro" id="IPR003395">
    <property type="entry name" value="RecF/RecN/SMC_N"/>
</dbReference>
<dbReference type="PROSITE" id="PS00618">
    <property type="entry name" value="RECF_2"/>
    <property type="match status" value="1"/>
</dbReference>
<sequence>MYIKSLELENFRNYSGLNIEFDKNTNVIYGNNAQGKTNIIEAIYISGTSKSHKTSKDYELIKFENKEAHIRTKVFSRDNEYQIDLHLKKNMKKGIAINKHPIKKASELFNILNFVLFSPEDLNIIKDGPSQRRRFLDILLCQLDKIYLEELQKYNKILNNRNKLLKDIYFNKNLIDTIPIWDKQLVNCGNNIIKKRRNIIEKLNDVCKDIHKKLTGNAEYFFLQYENDVDEKDFLTLLNKNFEKDSKYKMTSAGPHRDDILFVSNGIDIRKFGSQGQQRTTALTLKLAEIEIIKERLGESPILLLDDVLSELDSKRQRYLLEYIYGIQTIITCTGIDDFVSNRFHIDRLFKVNNGIVTTE</sequence>
<evidence type="ECO:0000256" key="10">
    <source>
        <dbReference type="ARBA" id="ARBA00023204"/>
    </source>
</evidence>
<reference evidence="15 16" key="1">
    <citation type="submission" date="2016-10" db="EMBL/GenBank/DDBJ databases">
        <authorList>
            <person name="de Groot N.N."/>
        </authorList>
    </citation>
    <scope>NUCLEOTIDE SEQUENCE [LARGE SCALE GENOMIC DNA]</scope>
    <source>
        <strain evidence="15 16">DSM 5522</strain>
    </source>
</reference>
<dbReference type="GO" id="GO:0000731">
    <property type="term" value="P:DNA synthesis involved in DNA repair"/>
    <property type="evidence" value="ECO:0007669"/>
    <property type="project" value="TreeGrafter"/>
</dbReference>
<evidence type="ECO:0000256" key="2">
    <source>
        <dbReference type="ARBA" id="ARBA00008016"/>
    </source>
</evidence>
<dbReference type="NCBIfam" id="TIGR00611">
    <property type="entry name" value="recf"/>
    <property type="match status" value="1"/>
</dbReference>
<dbReference type="CDD" id="cd03242">
    <property type="entry name" value="ABC_RecF"/>
    <property type="match status" value="1"/>
</dbReference>
<dbReference type="GO" id="GO:0005737">
    <property type="term" value="C:cytoplasm"/>
    <property type="evidence" value="ECO:0007669"/>
    <property type="project" value="UniProtKB-SubCell"/>
</dbReference>
<evidence type="ECO:0000313" key="15">
    <source>
        <dbReference type="EMBL" id="SFB23779.1"/>
    </source>
</evidence>
<dbReference type="Gene3D" id="3.40.50.300">
    <property type="entry name" value="P-loop containing nucleotide triphosphate hydrolases"/>
    <property type="match status" value="1"/>
</dbReference>